<dbReference type="KEGG" id="paur:FGL86_10790"/>
<dbReference type="GO" id="GO:0005886">
    <property type="term" value="C:plasma membrane"/>
    <property type="evidence" value="ECO:0007669"/>
    <property type="project" value="TreeGrafter"/>
</dbReference>
<dbReference type="EMBL" id="CP042382">
    <property type="protein sequence ID" value="QEA39514.1"/>
    <property type="molecule type" value="Genomic_DNA"/>
</dbReference>
<feature type="transmembrane region" description="Helical" evidence="1">
    <location>
        <begin position="21"/>
        <end position="42"/>
    </location>
</feature>
<name>A0A5B8ST88_9GAMM</name>
<dbReference type="PANTHER" id="PTHR34989">
    <property type="entry name" value="PROTEIN HDED"/>
    <property type="match status" value="1"/>
</dbReference>
<dbReference type="OrthoDB" id="9815400at2"/>
<dbReference type="InterPro" id="IPR052712">
    <property type="entry name" value="Acid_resist_chaperone_HdeD"/>
</dbReference>
<keyword evidence="1" id="KW-0472">Membrane</keyword>
<protein>
    <recommendedName>
        <fullName evidence="4">HdeD family acid-resistance protein</fullName>
    </recommendedName>
</protein>
<dbReference type="Proteomes" id="UP000321272">
    <property type="component" value="Chromosome"/>
</dbReference>
<dbReference type="Pfam" id="PF03729">
    <property type="entry name" value="DUF308"/>
    <property type="match status" value="2"/>
</dbReference>
<dbReference type="InterPro" id="IPR005325">
    <property type="entry name" value="DUF308_memb"/>
</dbReference>
<keyword evidence="1" id="KW-0812">Transmembrane</keyword>
<feature type="transmembrane region" description="Helical" evidence="1">
    <location>
        <begin position="133"/>
        <end position="152"/>
    </location>
</feature>
<evidence type="ECO:0000313" key="2">
    <source>
        <dbReference type="EMBL" id="QEA39514.1"/>
    </source>
</evidence>
<evidence type="ECO:0000256" key="1">
    <source>
        <dbReference type="SAM" id="Phobius"/>
    </source>
</evidence>
<dbReference type="AlphaFoldDB" id="A0A5B8ST88"/>
<feature type="transmembrane region" description="Helical" evidence="1">
    <location>
        <begin position="77"/>
        <end position="94"/>
    </location>
</feature>
<sequence length="186" mass="20188">MNTLDHSHRDASLKPDFSKRLLSIGIVFAVIGALAILLPAWATLAGELVIAWMLVLWGALGLWFARAMRPAREWRYAAAAFGVTLLLGLAFLLFPGVGIATLTIVMMLVFLMEGVVSILLGLRMSSNLRHWSWMIVSGVCSLIVGLFILIGWPETAVWTLGLLLGVNFLSTGLSLIMLARAAKKAV</sequence>
<keyword evidence="3" id="KW-1185">Reference proteome</keyword>
<feature type="transmembrane region" description="Helical" evidence="1">
    <location>
        <begin position="48"/>
        <end position="65"/>
    </location>
</feature>
<accession>A0A5B8ST88</accession>
<evidence type="ECO:0008006" key="4">
    <source>
        <dbReference type="Google" id="ProtNLM"/>
    </source>
</evidence>
<reference evidence="2 3" key="1">
    <citation type="submission" date="2019-06" db="EMBL/GenBank/DDBJ databases">
        <title>Genome analyses of bacteria isolated from kimchi.</title>
        <authorList>
            <person name="Lee S."/>
            <person name="Ahn S."/>
            <person name="Roh S."/>
        </authorList>
    </citation>
    <scope>NUCLEOTIDE SEQUENCE [LARGE SCALE GENOMIC DNA]</scope>
    <source>
        <strain evidence="2 3">CBA4606</strain>
    </source>
</reference>
<gene>
    <name evidence="2" type="ORF">FGL86_10790</name>
</gene>
<dbReference type="PANTHER" id="PTHR34989:SF1">
    <property type="entry name" value="PROTEIN HDED"/>
    <property type="match status" value="1"/>
</dbReference>
<feature type="transmembrane region" description="Helical" evidence="1">
    <location>
        <begin position="100"/>
        <end position="121"/>
    </location>
</feature>
<dbReference type="RefSeq" id="WP_147184565.1">
    <property type="nucleotide sequence ID" value="NZ_CP042382.1"/>
</dbReference>
<proteinExistence type="predicted"/>
<feature type="transmembrane region" description="Helical" evidence="1">
    <location>
        <begin position="158"/>
        <end position="179"/>
    </location>
</feature>
<keyword evidence="1" id="KW-1133">Transmembrane helix</keyword>
<organism evidence="2 3">
    <name type="scientific">Pistricoccus aurantiacus</name>
    <dbReference type="NCBI Taxonomy" id="1883414"/>
    <lineage>
        <taxon>Bacteria</taxon>
        <taxon>Pseudomonadati</taxon>
        <taxon>Pseudomonadota</taxon>
        <taxon>Gammaproteobacteria</taxon>
        <taxon>Oceanospirillales</taxon>
        <taxon>Halomonadaceae</taxon>
        <taxon>Pistricoccus</taxon>
    </lineage>
</organism>
<evidence type="ECO:0000313" key="3">
    <source>
        <dbReference type="Proteomes" id="UP000321272"/>
    </source>
</evidence>